<organism evidence="1">
    <name type="scientific">marine sediment metagenome</name>
    <dbReference type="NCBI Taxonomy" id="412755"/>
    <lineage>
        <taxon>unclassified sequences</taxon>
        <taxon>metagenomes</taxon>
        <taxon>ecological metagenomes</taxon>
    </lineage>
</organism>
<name>A0A0F9DQ50_9ZZZZ</name>
<dbReference type="AlphaFoldDB" id="A0A0F9DQ50"/>
<accession>A0A0F9DQ50</accession>
<protein>
    <recommendedName>
        <fullName evidence="2">Calcineurin-like phosphoesterase domain-containing protein</fullName>
    </recommendedName>
</protein>
<sequence length="319" mass="36436">MLYFWAFHRARPSRLLIQTISRKAKEAIIEVIIKTIEYTRSEKFYFYDLSDLHIGAVHCAEDDLKEKVYEIKSLGRQAIVLGGGDYGDCITPDDMKRWDARILAPWLLDDMNLKLPVWMRSNMDNIGPGILRRVDEILSPIWGSFVGLLEGNHDDGIRKHTHYNFMKELLLKANQKHTVPYAGVQCFLILHFVRKNSSEVHDVMIHARHGEGAARTSGARALAVLRMAQSTPDADVTLMSHLHGQESPDIPQRLTVRRGKLKERNALATMTGAWLLAYKQGCPPSYLERYGSTPSVIGCPRIVFWPDRNQMTLEKTRKL</sequence>
<proteinExistence type="predicted"/>
<evidence type="ECO:0008006" key="2">
    <source>
        <dbReference type="Google" id="ProtNLM"/>
    </source>
</evidence>
<dbReference type="EMBL" id="LAZR01028040">
    <property type="protein sequence ID" value="KKL63809.1"/>
    <property type="molecule type" value="Genomic_DNA"/>
</dbReference>
<comment type="caution">
    <text evidence="1">The sequence shown here is derived from an EMBL/GenBank/DDBJ whole genome shotgun (WGS) entry which is preliminary data.</text>
</comment>
<gene>
    <name evidence="1" type="ORF">LCGC14_2171370</name>
</gene>
<evidence type="ECO:0000313" key="1">
    <source>
        <dbReference type="EMBL" id="KKL63809.1"/>
    </source>
</evidence>
<reference evidence="1" key="1">
    <citation type="journal article" date="2015" name="Nature">
        <title>Complex archaea that bridge the gap between prokaryotes and eukaryotes.</title>
        <authorList>
            <person name="Spang A."/>
            <person name="Saw J.H."/>
            <person name="Jorgensen S.L."/>
            <person name="Zaremba-Niedzwiedzka K."/>
            <person name="Martijn J."/>
            <person name="Lind A.E."/>
            <person name="van Eijk R."/>
            <person name="Schleper C."/>
            <person name="Guy L."/>
            <person name="Ettema T.J."/>
        </authorList>
    </citation>
    <scope>NUCLEOTIDE SEQUENCE</scope>
</reference>